<dbReference type="GO" id="GO:0003677">
    <property type="term" value="F:DNA binding"/>
    <property type="evidence" value="ECO:0007669"/>
    <property type="project" value="UniProtKB-KW"/>
</dbReference>
<dbReference type="InterPro" id="IPR013762">
    <property type="entry name" value="Integrase-like_cat_sf"/>
</dbReference>
<gene>
    <name evidence="5" type="ORF">ERS852429_02535</name>
</gene>
<dbReference type="Gene3D" id="1.10.150.130">
    <property type="match status" value="1"/>
</dbReference>
<keyword evidence="2" id="KW-0238">DNA-binding</keyword>
<dbReference type="Pfam" id="PF00589">
    <property type="entry name" value="Phage_integrase"/>
    <property type="match status" value="1"/>
</dbReference>
<dbReference type="InterPro" id="IPR025269">
    <property type="entry name" value="SAM-like_dom"/>
</dbReference>
<dbReference type="InterPro" id="IPR050090">
    <property type="entry name" value="Tyrosine_recombinase_XerCD"/>
</dbReference>
<accession>A0A173V3U0</accession>
<dbReference type="Proteomes" id="UP000095591">
    <property type="component" value="Unassembled WGS sequence"/>
</dbReference>
<dbReference type="GeneID" id="93525904"/>
<dbReference type="EMBL" id="CYXP01000006">
    <property type="protein sequence ID" value="CUN21360.1"/>
    <property type="molecule type" value="Genomic_DNA"/>
</dbReference>
<dbReference type="CDD" id="cd01185">
    <property type="entry name" value="INTN1_C_like"/>
    <property type="match status" value="1"/>
</dbReference>
<dbReference type="RefSeq" id="WP_057319464.1">
    <property type="nucleotide sequence ID" value="NZ_CP042285.1"/>
</dbReference>
<evidence type="ECO:0000313" key="6">
    <source>
        <dbReference type="Proteomes" id="UP000095591"/>
    </source>
</evidence>
<dbReference type="Gene3D" id="1.10.443.10">
    <property type="entry name" value="Intergrase catalytic core"/>
    <property type="match status" value="1"/>
</dbReference>
<protein>
    <submittedName>
        <fullName evidence="5">Site-specific tyrosine recombinase XerD</fullName>
    </submittedName>
</protein>
<name>A0A173V3U0_PARDI</name>
<dbReference type="GO" id="GO:0015074">
    <property type="term" value="P:DNA integration"/>
    <property type="evidence" value="ECO:0007669"/>
    <property type="project" value="InterPro"/>
</dbReference>
<evidence type="ECO:0000313" key="5">
    <source>
        <dbReference type="EMBL" id="CUN21360.1"/>
    </source>
</evidence>
<dbReference type="SUPFAM" id="SSF56349">
    <property type="entry name" value="DNA breaking-rejoining enzymes"/>
    <property type="match status" value="1"/>
</dbReference>
<keyword evidence="3" id="KW-0233">DNA recombination</keyword>
<proteinExistence type="inferred from homology"/>
<feature type="domain" description="Tyr recombinase" evidence="4">
    <location>
        <begin position="109"/>
        <end position="295"/>
    </location>
</feature>
<dbReference type="PANTHER" id="PTHR30349:SF64">
    <property type="entry name" value="PROPHAGE INTEGRASE INTD-RELATED"/>
    <property type="match status" value="1"/>
</dbReference>
<dbReference type="Pfam" id="PF13102">
    <property type="entry name" value="Phage_int_SAM_5"/>
    <property type="match status" value="1"/>
</dbReference>
<sequence length="310" mass="35573">MDEKGFVEGMREYIAQLNREKRYSSAKSYQDALNSFIRYSGTDCIAYSAINKDNLRRYEAYLLENGCMRNTISTYMRRLRCIYNKAVENGKAEFIPTLFKGIFTGVESKRKKSLPIEDLHRLMTVPVEDGKQRKTQLALCLMFLFGGMSFVDFAHLKTGNIKNGILDYNRQKTGTPMRLEILDTAETMYKELSGEKVRDSGYLFPFLSGTREGREEYLEYNAALFRFNRNLKALKEFAGITSDVTSYTIRHSFAMTLKEQNVPIEMISELLGHKSIKTTQIYLRSFSLGKMTEVNSACFGGVYNYESQAG</sequence>
<dbReference type="InterPro" id="IPR010998">
    <property type="entry name" value="Integrase_recombinase_N"/>
</dbReference>
<dbReference type="AlphaFoldDB" id="A0A173V3U0"/>
<dbReference type="PANTHER" id="PTHR30349">
    <property type="entry name" value="PHAGE INTEGRASE-RELATED"/>
    <property type="match status" value="1"/>
</dbReference>
<evidence type="ECO:0000256" key="1">
    <source>
        <dbReference type="ARBA" id="ARBA00008857"/>
    </source>
</evidence>
<organism evidence="5 6">
    <name type="scientific">Parabacteroides distasonis</name>
    <dbReference type="NCBI Taxonomy" id="823"/>
    <lineage>
        <taxon>Bacteria</taxon>
        <taxon>Pseudomonadati</taxon>
        <taxon>Bacteroidota</taxon>
        <taxon>Bacteroidia</taxon>
        <taxon>Bacteroidales</taxon>
        <taxon>Tannerellaceae</taxon>
        <taxon>Parabacteroides</taxon>
    </lineage>
</organism>
<dbReference type="PROSITE" id="PS51898">
    <property type="entry name" value="TYR_RECOMBINASE"/>
    <property type="match status" value="1"/>
</dbReference>
<evidence type="ECO:0000256" key="2">
    <source>
        <dbReference type="ARBA" id="ARBA00023125"/>
    </source>
</evidence>
<evidence type="ECO:0000259" key="4">
    <source>
        <dbReference type="PROSITE" id="PS51898"/>
    </source>
</evidence>
<dbReference type="InterPro" id="IPR002104">
    <property type="entry name" value="Integrase_catalytic"/>
</dbReference>
<reference evidence="5 6" key="1">
    <citation type="submission" date="2015-09" db="EMBL/GenBank/DDBJ databases">
        <authorList>
            <consortium name="Pathogen Informatics"/>
        </authorList>
    </citation>
    <scope>NUCLEOTIDE SEQUENCE [LARGE SCALE GENOMIC DNA]</scope>
    <source>
        <strain evidence="5 6">2789STDY5608872</strain>
    </source>
</reference>
<dbReference type="InterPro" id="IPR011010">
    <property type="entry name" value="DNA_brk_join_enz"/>
</dbReference>
<dbReference type="GO" id="GO:0006310">
    <property type="term" value="P:DNA recombination"/>
    <property type="evidence" value="ECO:0007669"/>
    <property type="project" value="UniProtKB-KW"/>
</dbReference>
<comment type="similarity">
    <text evidence="1">Belongs to the 'phage' integrase family.</text>
</comment>
<evidence type="ECO:0000256" key="3">
    <source>
        <dbReference type="ARBA" id="ARBA00023172"/>
    </source>
</evidence>